<feature type="transmembrane region" description="Helical" evidence="1">
    <location>
        <begin position="45"/>
        <end position="63"/>
    </location>
</feature>
<dbReference type="RefSeq" id="WP_202089935.1">
    <property type="nucleotide sequence ID" value="NZ_JAELVM010000001.1"/>
</dbReference>
<keyword evidence="1" id="KW-0812">Transmembrane</keyword>
<keyword evidence="3" id="KW-1185">Reference proteome</keyword>
<feature type="transmembrane region" description="Helical" evidence="1">
    <location>
        <begin position="130"/>
        <end position="151"/>
    </location>
</feature>
<dbReference type="Proteomes" id="UP000661696">
    <property type="component" value="Unassembled WGS sequence"/>
</dbReference>
<keyword evidence="1" id="KW-0472">Membrane</keyword>
<keyword evidence="1" id="KW-1133">Transmembrane helix</keyword>
<name>A0ABS1QDD1_9FLAO</name>
<organism evidence="2 3">
    <name type="scientific">Chryseobacterium endalhagicum</name>
    <dbReference type="NCBI Taxonomy" id="2797638"/>
    <lineage>
        <taxon>Bacteria</taxon>
        <taxon>Pseudomonadati</taxon>
        <taxon>Bacteroidota</taxon>
        <taxon>Flavobacteriia</taxon>
        <taxon>Flavobacteriales</taxon>
        <taxon>Weeksellaceae</taxon>
        <taxon>Chryseobacterium group</taxon>
        <taxon>Chryseobacterium</taxon>
    </lineage>
</organism>
<comment type="caution">
    <text evidence="2">The sequence shown here is derived from an EMBL/GenBank/DDBJ whole genome shotgun (WGS) entry which is preliminary data.</text>
</comment>
<proteinExistence type="predicted"/>
<protein>
    <submittedName>
        <fullName evidence="2">Uncharacterized protein</fullName>
    </submittedName>
</protein>
<gene>
    <name evidence="2" type="ORF">JET18_07170</name>
</gene>
<evidence type="ECO:0000313" key="3">
    <source>
        <dbReference type="Proteomes" id="UP000661696"/>
    </source>
</evidence>
<accession>A0ABS1QDD1</accession>
<evidence type="ECO:0000313" key="2">
    <source>
        <dbReference type="EMBL" id="MBL1220613.1"/>
    </source>
</evidence>
<reference evidence="2 3" key="1">
    <citation type="submission" date="2020-12" db="EMBL/GenBank/DDBJ databases">
        <title>Chryseobacterium endoalhailicus sp. nov., isolated from seed of leguminous plant.</title>
        <authorList>
            <person name="Zhang X."/>
        </authorList>
    </citation>
    <scope>NUCLEOTIDE SEQUENCE [LARGE SCALE GENOMIC DNA]</scope>
    <source>
        <strain evidence="2 3">L7</strain>
    </source>
</reference>
<sequence length="190" mass="20474">MKSSIFFLSLIAMFISADLFGQGTSGTPAPTPTIPLNPITDVEKWLAISPILLFLLIVCTVFLKLKKDKVSLKDLLLDKDANVQMEAEKTEQVKAFAAAPAANQQLLMQTATMTSNDPNAEKPNTSVSRFLAFISGLVSVGLACVLAAFAMWNYFDNNVFPELNNLVGVLLSLGIGVVPYAFNKISTAAK</sequence>
<dbReference type="EMBL" id="JAELVM010000001">
    <property type="protein sequence ID" value="MBL1220613.1"/>
    <property type="molecule type" value="Genomic_DNA"/>
</dbReference>
<feature type="transmembrane region" description="Helical" evidence="1">
    <location>
        <begin position="163"/>
        <end position="182"/>
    </location>
</feature>
<evidence type="ECO:0000256" key="1">
    <source>
        <dbReference type="SAM" id="Phobius"/>
    </source>
</evidence>